<reference evidence="7 8" key="1">
    <citation type="submission" date="2015-06" db="EMBL/GenBank/DDBJ databases">
        <title>Draft genome of the ant-associated black yeast Phialophora attae CBS 131958.</title>
        <authorList>
            <person name="Moreno L.F."/>
            <person name="Stielow B.J."/>
            <person name="de Hoog S."/>
            <person name="Vicente V.A."/>
            <person name="Weiss V.A."/>
            <person name="de Vries M."/>
            <person name="Cruz L.M."/>
            <person name="Souza E.M."/>
        </authorList>
    </citation>
    <scope>NUCLEOTIDE SEQUENCE [LARGE SCALE GENOMIC DNA]</scope>
    <source>
        <strain evidence="7 8">CBS 131958</strain>
    </source>
</reference>
<dbReference type="Gene3D" id="2.60.40.1180">
    <property type="entry name" value="Golgi alpha-mannosidase II"/>
    <property type="match status" value="1"/>
</dbReference>
<dbReference type="SUPFAM" id="SSF51011">
    <property type="entry name" value="Glycosyl hydrolase domain"/>
    <property type="match status" value="1"/>
</dbReference>
<comment type="caution">
    <text evidence="7">The sequence shown here is derived from an EMBL/GenBank/DDBJ whole genome shotgun (WGS) entry which is preliminary data.</text>
</comment>
<dbReference type="GO" id="GO:0000025">
    <property type="term" value="P:maltose catabolic process"/>
    <property type="evidence" value="ECO:0007669"/>
    <property type="project" value="TreeGrafter"/>
</dbReference>
<evidence type="ECO:0000256" key="3">
    <source>
        <dbReference type="ARBA" id="ARBA00023180"/>
    </source>
</evidence>
<dbReference type="PANTHER" id="PTHR10357:SF232">
    <property type="entry name" value="GLYCOSYL HYDROLASE FAMILY 13 CATALYTIC DOMAIN-CONTAINING PROTEIN"/>
    <property type="match status" value="1"/>
</dbReference>
<dbReference type="EMBL" id="LFJN01000064">
    <property type="protein sequence ID" value="KPI34356.1"/>
    <property type="molecule type" value="Genomic_DNA"/>
</dbReference>
<evidence type="ECO:0000256" key="4">
    <source>
        <dbReference type="ARBA" id="ARBA00023295"/>
    </source>
</evidence>
<dbReference type="Gene3D" id="3.20.20.80">
    <property type="entry name" value="Glycosidases"/>
    <property type="match status" value="3"/>
</dbReference>
<dbReference type="InterPro" id="IPR045857">
    <property type="entry name" value="O16G_dom_2"/>
</dbReference>
<keyword evidence="8" id="KW-1185">Reference proteome</keyword>
<keyword evidence="3" id="KW-0325">Glycoprotein</keyword>
<evidence type="ECO:0000256" key="1">
    <source>
        <dbReference type="ARBA" id="ARBA00008061"/>
    </source>
</evidence>
<evidence type="ECO:0000313" key="7">
    <source>
        <dbReference type="EMBL" id="KPI34356.1"/>
    </source>
</evidence>
<dbReference type="PANTHER" id="PTHR10357">
    <property type="entry name" value="ALPHA-AMYLASE FAMILY MEMBER"/>
    <property type="match status" value="1"/>
</dbReference>
<dbReference type="GO" id="GO:0033934">
    <property type="term" value="F:glucan 1,4-alpha-maltotriohydrolase activity"/>
    <property type="evidence" value="ECO:0007669"/>
    <property type="project" value="TreeGrafter"/>
</dbReference>
<dbReference type="GO" id="GO:0004556">
    <property type="term" value="F:alpha-amylase activity"/>
    <property type="evidence" value="ECO:0007669"/>
    <property type="project" value="TreeGrafter"/>
</dbReference>
<dbReference type="RefSeq" id="XP_017994319.1">
    <property type="nucleotide sequence ID" value="XM_018139874.1"/>
</dbReference>
<evidence type="ECO:0000313" key="8">
    <source>
        <dbReference type="Proteomes" id="UP000038010"/>
    </source>
</evidence>
<dbReference type="SMART" id="SM00642">
    <property type="entry name" value="Aamy"/>
    <property type="match status" value="1"/>
</dbReference>
<dbReference type="InterPro" id="IPR006047">
    <property type="entry name" value="GH13_cat_dom"/>
</dbReference>
<dbReference type="InterPro" id="IPR017853">
    <property type="entry name" value="GH"/>
</dbReference>
<dbReference type="GeneID" id="28731754"/>
<dbReference type="GO" id="GO:0005987">
    <property type="term" value="P:sucrose catabolic process"/>
    <property type="evidence" value="ECO:0007669"/>
    <property type="project" value="TreeGrafter"/>
</dbReference>
<proteinExistence type="inferred from homology"/>
<protein>
    <submittedName>
        <fullName evidence="7">Alpha-glucosidase</fullName>
    </submittedName>
</protein>
<dbReference type="Gene3D" id="3.90.400.10">
    <property type="entry name" value="Oligo-1,6-glucosidase, Domain 2"/>
    <property type="match status" value="1"/>
</dbReference>
<dbReference type="Pfam" id="PF00128">
    <property type="entry name" value="Alpha-amylase"/>
    <property type="match status" value="2"/>
</dbReference>
<organism evidence="7 8">
    <name type="scientific">Cyphellophora attinorum</name>
    <dbReference type="NCBI Taxonomy" id="1664694"/>
    <lineage>
        <taxon>Eukaryota</taxon>
        <taxon>Fungi</taxon>
        <taxon>Dikarya</taxon>
        <taxon>Ascomycota</taxon>
        <taxon>Pezizomycotina</taxon>
        <taxon>Eurotiomycetes</taxon>
        <taxon>Chaetothyriomycetidae</taxon>
        <taxon>Chaetothyriales</taxon>
        <taxon>Cyphellophoraceae</taxon>
        <taxon>Cyphellophora</taxon>
    </lineage>
</organism>
<comment type="similarity">
    <text evidence="1">Belongs to the glycosyl hydrolase 13 family.</text>
</comment>
<evidence type="ECO:0000256" key="5">
    <source>
        <dbReference type="ARBA" id="ARBA00026248"/>
    </source>
</evidence>
<sequence>MACLTKSTHNPLAHHQSKPPTRAWWKEASIYQIYPASFATHPNQTVNHGTIRGIISKLPYIRKLGVDAIWLCPIYASPQKDMGYDISDYRAIHPPYGTLEDVEELIGTAHGMGLKVIMDLVVNHTSDQHAWFRSSRRREGDKGDWYIWRDAKVDSTTGQRKPPNNWASMFGGSAWSWDEVRQQYYLALFTPEQPDLNWENPDVVEAVHDVMHYWLKKGVDGFRMDVINMISKEPGLPDAEVVWEGKEWQPGAKWFAYGPRLNEYLRGLRKVLDDIVDMDIGSGTKFSPRTWDANTLKAIVNRWQTFMWDVDGWNALFLENHDQARSVSRFTIHRPEHRELAAKMLATFIACQQGTLYVYQGQELGMTNLPKTWGPEEYKDIETQNLYKEAEADLARTGDKEAFEVVLGEMRKKARDHARSPVQWTGQEGGGFEVADGQKPWMRMNDNYKEINAAKQEGEEGSVLNYWRKLLKVRKEYKDTFVYGRFEMVLDGSEKVIAYKRVEEDGVVAFVVLNFVDEDVQWQAPKEFQEALKSGKEVLGTYSGAPVVKDKVLVLRPFEVRVALVGDSK</sequence>
<dbReference type="CDD" id="cd11333">
    <property type="entry name" value="AmyAc_SI_OligoGlu_DGase"/>
    <property type="match status" value="1"/>
</dbReference>
<dbReference type="InterPro" id="IPR013780">
    <property type="entry name" value="Glyco_hydro_b"/>
</dbReference>
<dbReference type="AlphaFoldDB" id="A0A0N1HG79"/>
<accession>A0A0N1HG79</accession>
<feature type="domain" description="Glycosyl hydrolase family 13 catalytic" evidence="6">
    <location>
        <begin position="32"/>
        <end position="419"/>
    </location>
</feature>
<dbReference type="OrthoDB" id="1740265at2759"/>
<dbReference type="Proteomes" id="UP000038010">
    <property type="component" value="Unassembled WGS sequence"/>
</dbReference>
<gene>
    <name evidence="7" type="ORF">AB675_11059</name>
</gene>
<dbReference type="GO" id="GO:0004574">
    <property type="term" value="F:oligo-1,6-glucosidase activity"/>
    <property type="evidence" value="ECO:0007669"/>
    <property type="project" value="TreeGrafter"/>
</dbReference>
<keyword evidence="5" id="KW-0462">Maltose metabolism</keyword>
<name>A0A0N1HG79_9EURO</name>
<dbReference type="GO" id="GO:0004575">
    <property type="term" value="F:sucrose alpha-glucosidase activity"/>
    <property type="evidence" value="ECO:0007669"/>
    <property type="project" value="TreeGrafter"/>
</dbReference>
<dbReference type="SUPFAM" id="SSF51445">
    <property type="entry name" value="(Trans)glycosidases"/>
    <property type="match status" value="1"/>
</dbReference>
<dbReference type="FunFam" id="3.90.400.10:FF:000001">
    <property type="entry name" value="Maltase A3, isoform A"/>
    <property type="match status" value="1"/>
</dbReference>
<dbReference type="STRING" id="1664694.A0A0N1HG79"/>
<evidence type="ECO:0000256" key="2">
    <source>
        <dbReference type="ARBA" id="ARBA00022801"/>
    </source>
</evidence>
<evidence type="ECO:0000259" key="6">
    <source>
        <dbReference type="SMART" id="SM00642"/>
    </source>
</evidence>
<keyword evidence="2" id="KW-0378">Hydrolase</keyword>
<dbReference type="FunFam" id="3.20.20.80:FF:000064">
    <property type="entry name" value="Oligo-1,6-glucosidase"/>
    <property type="match status" value="1"/>
</dbReference>
<keyword evidence="4" id="KW-0326">Glycosidase</keyword>
<dbReference type="VEuPathDB" id="FungiDB:AB675_11059"/>